<sequence>MVNKLFYESEEIGNVHLTNTFAKRFMGYMFQNQPHHDTLLFQPCDSIHTFFMKFNIDVLFMDGNMKILKKIENLSPRKIVLPVKGCKIVVEGKAGIFKNCEVGGLISLSK</sequence>
<accession>A0A7G9W7D4</accession>
<dbReference type="InterPro" id="IPR038695">
    <property type="entry name" value="Saro_0823-like_sf"/>
</dbReference>
<dbReference type="InterPro" id="IPR003795">
    <property type="entry name" value="DUF192"/>
</dbReference>
<organism evidence="1 2">
    <name type="scientific">Alkalicella caledoniensis</name>
    <dbReference type="NCBI Taxonomy" id="2731377"/>
    <lineage>
        <taxon>Bacteria</taxon>
        <taxon>Bacillati</taxon>
        <taxon>Bacillota</taxon>
        <taxon>Clostridia</taxon>
        <taxon>Eubacteriales</taxon>
        <taxon>Proteinivoracaceae</taxon>
        <taxon>Alkalicella</taxon>
    </lineage>
</organism>
<dbReference type="Pfam" id="PF02643">
    <property type="entry name" value="DUF192"/>
    <property type="match status" value="1"/>
</dbReference>
<name>A0A7G9W7D4_ALKCA</name>
<keyword evidence="2" id="KW-1185">Reference proteome</keyword>
<dbReference type="Gene3D" id="2.60.120.1140">
    <property type="entry name" value="Protein of unknown function DUF192"/>
    <property type="match status" value="1"/>
</dbReference>
<dbReference type="KEGG" id="acae:HYG86_07265"/>
<dbReference type="EMBL" id="CP058559">
    <property type="protein sequence ID" value="QNO14596.1"/>
    <property type="molecule type" value="Genomic_DNA"/>
</dbReference>
<protein>
    <submittedName>
        <fullName evidence="1">DUF192 domain-containing protein</fullName>
    </submittedName>
</protein>
<evidence type="ECO:0000313" key="2">
    <source>
        <dbReference type="Proteomes" id="UP000516160"/>
    </source>
</evidence>
<dbReference type="RefSeq" id="WP_213168423.1">
    <property type="nucleotide sequence ID" value="NZ_CP058559.1"/>
</dbReference>
<dbReference type="Proteomes" id="UP000516160">
    <property type="component" value="Chromosome"/>
</dbReference>
<dbReference type="AlphaFoldDB" id="A0A7G9W7D4"/>
<proteinExistence type="predicted"/>
<evidence type="ECO:0000313" key="1">
    <source>
        <dbReference type="EMBL" id="QNO14596.1"/>
    </source>
</evidence>
<reference evidence="1 2" key="1">
    <citation type="submission" date="2020-07" db="EMBL/GenBank/DDBJ databases">
        <title>Alkalicella. sp. LB2 genome.</title>
        <authorList>
            <person name="Postec A."/>
            <person name="Quemeneur M."/>
        </authorList>
    </citation>
    <scope>NUCLEOTIDE SEQUENCE [LARGE SCALE GENOMIC DNA]</scope>
    <source>
        <strain evidence="1 2">LB2</strain>
    </source>
</reference>
<gene>
    <name evidence="1" type="ORF">HYG86_07265</name>
</gene>